<dbReference type="GO" id="GO:0008168">
    <property type="term" value="F:methyltransferase activity"/>
    <property type="evidence" value="ECO:0007669"/>
    <property type="project" value="UniProtKB-KW"/>
</dbReference>
<dbReference type="Proteomes" id="UP000678016">
    <property type="component" value="Chromosome"/>
</dbReference>
<accession>A0ABX8C0D1</accession>
<dbReference type="GO" id="GO:0032259">
    <property type="term" value="P:methylation"/>
    <property type="evidence" value="ECO:0007669"/>
    <property type="project" value="UniProtKB-KW"/>
</dbReference>
<dbReference type="Pfam" id="PF05050">
    <property type="entry name" value="Methyltransf_21"/>
    <property type="match status" value="1"/>
</dbReference>
<keyword evidence="3" id="KW-1185">Reference proteome</keyword>
<evidence type="ECO:0000259" key="1">
    <source>
        <dbReference type="Pfam" id="PF05050"/>
    </source>
</evidence>
<dbReference type="NCBIfam" id="TIGR01444">
    <property type="entry name" value="fkbM_fam"/>
    <property type="match status" value="1"/>
</dbReference>
<dbReference type="InterPro" id="IPR052514">
    <property type="entry name" value="SAM-dependent_MTase"/>
</dbReference>
<dbReference type="PANTHER" id="PTHR34203">
    <property type="entry name" value="METHYLTRANSFERASE, FKBM FAMILY PROTEIN"/>
    <property type="match status" value="1"/>
</dbReference>
<sequence>MHRFTRATLRTTIRHTPEVVSPRAIRWLDHELTHRPVTALAQARFGGRFPVTTSDIIQRYLYTFGTWEPHLTAWITRRLKPGHTFVDAGANIGYYTMLASHLVGPTGHVVAIEPVPRFHQHLRATILLNGARNIRTVAQAVAAEPGCVEMFLADPGNPGGTSTVRPRVVHESFHTSAAPLTGILDPAEVRNARLIKIDVEGAEVAAVRSLLPALGTLRSDAELIIEITPRALAKQGLDPCAVIGPLREAGFHTYRIANEYDATTYPTAIRRPIPPQRWEKPVAEMSDLVFSRVDADYL</sequence>
<dbReference type="RefSeq" id="WP_212639992.1">
    <property type="nucleotide sequence ID" value="NZ_CP074132.1"/>
</dbReference>
<dbReference type="Gene3D" id="3.40.50.150">
    <property type="entry name" value="Vaccinia Virus protein VP39"/>
    <property type="match status" value="1"/>
</dbReference>
<feature type="domain" description="Methyltransferase FkbM" evidence="1">
    <location>
        <begin position="87"/>
        <end position="251"/>
    </location>
</feature>
<name>A0ABX8C0D1_9ACTN</name>
<protein>
    <submittedName>
        <fullName evidence="2">FkbM family methyltransferase</fullName>
    </submittedName>
</protein>
<dbReference type="InterPro" id="IPR006342">
    <property type="entry name" value="FkbM_mtfrase"/>
</dbReference>
<evidence type="ECO:0000313" key="3">
    <source>
        <dbReference type="Proteomes" id="UP000678016"/>
    </source>
</evidence>
<keyword evidence="2" id="KW-0489">Methyltransferase</keyword>
<gene>
    <name evidence="2" type="ORF">KGD83_16170</name>
</gene>
<organism evidence="2 3">
    <name type="scientific">Nocardiopsis akebiae</name>
    <dbReference type="NCBI Taxonomy" id="2831968"/>
    <lineage>
        <taxon>Bacteria</taxon>
        <taxon>Bacillati</taxon>
        <taxon>Actinomycetota</taxon>
        <taxon>Actinomycetes</taxon>
        <taxon>Streptosporangiales</taxon>
        <taxon>Nocardiopsidaceae</taxon>
        <taxon>Nocardiopsis</taxon>
    </lineage>
</organism>
<dbReference type="SUPFAM" id="SSF53335">
    <property type="entry name" value="S-adenosyl-L-methionine-dependent methyltransferases"/>
    <property type="match status" value="1"/>
</dbReference>
<reference evidence="3" key="1">
    <citation type="submission" date="2021-05" db="EMBL/GenBank/DDBJ databases">
        <title>Direct Submission.</title>
        <authorList>
            <person name="Li K."/>
            <person name="Gao J."/>
        </authorList>
    </citation>
    <scope>NUCLEOTIDE SEQUENCE [LARGE SCALE GENOMIC DNA]</scope>
    <source>
        <strain evidence="3">HDS12</strain>
    </source>
</reference>
<keyword evidence="2" id="KW-0808">Transferase</keyword>
<evidence type="ECO:0000313" key="2">
    <source>
        <dbReference type="EMBL" id="QUX26902.1"/>
    </source>
</evidence>
<dbReference type="PANTHER" id="PTHR34203:SF15">
    <property type="entry name" value="SLL1173 PROTEIN"/>
    <property type="match status" value="1"/>
</dbReference>
<dbReference type="EMBL" id="CP074132">
    <property type="protein sequence ID" value="QUX26902.1"/>
    <property type="molecule type" value="Genomic_DNA"/>
</dbReference>
<dbReference type="InterPro" id="IPR029063">
    <property type="entry name" value="SAM-dependent_MTases_sf"/>
</dbReference>
<proteinExistence type="predicted"/>